<accession>Q171A2</accession>
<dbReference type="AlphaFoldDB" id="Q171A2"/>
<protein>
    <submittedName>
        <fullName evidence="2">AAEL007735-PA</fullName>
    </submittedName>
</protein>
<dbReference type="eggNOG" id="ENOG502T8P8">
    <property type="taxonomic scope" value="Eukaryota"/>
</dbReference>
<proteinExistence type="predicted"/>
<sequence length="115" mass="11688">MASWLVLGKLGWQACFGVAATIGLFVIVAVASVAAKAEPKPDVIAYSAPVVATAPVASSATFFEQSFHGNFAPVVAAPALAGYPTAYLAPPLAYSYPAYEPFVATAPAAATVLLK</sequence>
<dbReference type="Proteomes" id="UP000682892">
    <property type="component" value="Chromosome 2"/>
</dbReference>
<dbReference type="PaxDb" id="7159-AAEL007735-PA"/>
<name>Q171A2_AEDAE</name>
<organism evidence="2 3">
    <name type="scientific">Aedes aegypti</name>
    <name type="common">Yellowfever mosquito</name>
    <name type="synonym">Culex aegypti</name>
    <dbReference type="NCBI Taxonomy" id="7159"/>
    <lineage>
        <taxon>Eukaryota</taxon>
        <taxon>Metazoa</taxon>
        <taxon>Ecdysozoa</taxon>
        <taxon>Arthropoda</taxon>
        <taxon>Hexapoda</taxon>
        <taxon>Insecta</taxon>
        <taxon>Pterygota</taxon>
        <taxon>Neoptera</taxon>
        <taxon>Endopterygota</taxon>
        <taxon>Diptera</taxon>
        <taxon>Nematocera</taxon>
        <taxon>Culicoidea</taxon>
        <taxon>Culicidae</taxon>
        <taxon>Culicinae</taxon>
        <taxon>Aedini</taxon>
        <taxon>Aedes</taxon>
        <taxon>Stegomyia</taxon>
    </lineage>
</organism>
<evidence type="ECO:0000256" key="1">
    <source>
        <dbReference type="SAM" id="Phobius"/>
    </source>
</evidence>
<reference evidence="2" key="3">
    <citation type="submission" date="2012-09" db="EMBL/GenBank/DDBJ databases">
        <authorList>
            <consortium name="VectorBase"/>
        </authorList>
    </citation>
    <scope>NUCLEOTIDE SEQUENCE</scope>
    <source>
        <strain evidence="2">Liverpool</strain>
    </source>
</reference>
<evidence type="ECO:0000313" key="3">
    <source>
        <dbReference type="Proteomes" id="UP000682892"/>
    </source>
</evidence>
<keyword evidence="1" id="KW-1133">Transmembrane helix</keyword>
<dbReference type="OMA" id="VYEQTFH"/>
<keyword evidence="1" id="KW-0472">Membrane</keyword>
<gene>
    <name evidence="2" type="ORF">AaeL_AAEL007735</name>
</gene>
<dbReference type="HOGENOM" id="CLU_2387986_0_0_1"/>
<evidence type="ECO:0000313" key="2">
    <source>
        <dbReference type="EMBL" id="EAT40542.1"/>
    </source>
</evidence>
<feature type="transmembrane region" description="Helical" evidence="1">
    <location>
        <begin position="12"/>
        <end position="35"/>
    </location>
</feature>
<keyword evidence="1" id="KW-0812">Transmembrane</keyword>
<reference evidence="2" key="1">
    <citation type="submission" date="2005-10" db="EMBL/GenBank/DDBJ databases">
        <authorList>
            <person name="Loftus B.J."/>
            <person name="Nene V.M."/>
            <person name="Hannick L.I."/>
            <person name="Bidwell S."/>
            <person name="Haas B."/>
            <person name="Amedeo P."/>
            <person name="Orvis J."/>
            <person name="Wortman J.R."/>
            <person name="White O.R."/>
            <person name="Salzberg S."/>
            <person name="Shumway M."/>
            <person name="Koo H."/>
            <person name="Zhao Y."/>
            <person name="Holmes M."/>
            <person name="Miller J."/>
            <person name="Schatz M."/>
            <person name="Pop M."/>
            <person name="Pai G."/>
            <person name="Utterback T."/>
            <person name="Rogers Y.-H."/>
            <person name="Kravitz S."/>
            <person name="Fraser C.M."/>
        </authorList>
    </citation>
    <scope>NUCLEOTIDE SEQUENCE</scope>
    <source>
        <strain evidence="2">Liverpool</strain>
    </source>
</reference>
<reference evidence="2" key="2">
    <citation type="journal article" date="2007" name="Science">
        <title>Genome sequence of Aedes aegypti, a major arbovirus vector.</title>
        <authorList>
            <person name="Nene V."/>
            <person name="Wortman J.R."/>
            <person name="Lawson D."/>
            <person name="Haas B."/>
            <person name="Kodira C."/>
            <person name="Tu Z.J."/>
            <person name="Loftus B."/>
            <person name="Xi Z."/>
            <person name="Megy K."/>
            <person name="Grabherr M."/>
            <person name="Ren Q."/>
            <person name="Zdobnov E.M."/>
            <person name="Lobo N.F."/>
            <person name="Campbell K.S."/>
            <person name="Brown S.E."/>
            <person name="Bonaldo M.F."/>
            <person name="Zhu J."/>
            <person name="Sinkins S.P."/>
            <person name="Hogenkamp D.G."/>
            <person name="Amedeo P."/>
            <person name="Arensburger P."/>
            <person name="Atkinson P.W."/>
            <person name="Bidwell S."/>
            <person name="Biedler J."/>
            <person name="Birney E."/>
            <person name="Bruggner R.V."/>
            <person name="Costas J."/>
            <person name="Coy M.R."/>
            <person name="Crabtree J."/>
            <person name="Crawford M."/>
            <person name="Debruyn B."/>
            <person name="Decaprio D."/>
            <person name="Eiglmeier K."/>
            <person name="Eisenstadt E."/>
            <person name="El-Dorry H."/>
            <person name="Gelbart W.M."/>
            <person name="Gomes S.L."/>
            <person name="Hammond M."/>
            <person name="Hannick L.I."/>
            <person name="Hogan J.R."/>
            <person name="Holmes M.H."/>
            <person name="Jaffe D."/>
            <person name="Johnston J.S."/>
            <person name="Kennedy R.C."/>
            <person name="Koo H."/>
            <person name="Kravitz S."/>
            <person name="Kriventseva E.V."/>
            <person name="Kulp D."/>
            <person name="Labutti K."/>
            <person name="Lee E."/>
            <person name="Li S."/>
            <person name="Lovin D.D."/>
            <person name="Mao C."/>
            <person name="Mauceli E."/>
            <person name="Menck C.F."/>
            <person name="Miller J.R."/>
            <person name="Montgomery P."/>
            <person name="Mori A."/>
            <person name="Nascimento A.L."/>
            <person name="Naveira H.F."/>
            <person name="Nusbaum C."/>
            <person name="O'leary S."/>
            <person name="Orvis J."/>
            <person name="Pertea M."/>
            <person name="Quesneville H."/>
            <person name="Reidenbach K.R."/>
            <person name="Rogers Y.H."/>
            <person name="Roth C.W."/>
            <person name="Schneider J.R."/>
            <person name="Schatz M."/>
            <person name="Shumway M."/>
            <person name="Stanke M."/>
            <person name="Stinson E.O."/>
            <person name="Tubio J.M."/>
            <person name="Vanzee J.P."/>
            <person name="Verjovski-Almeida S."/>
            <person name="Werner D."/>
            <person name="White O."/>
            <person name="Wyder S."/>
            <person name="Zeng Q."/>
            <person name="Zhao Q."/>
            <person name="Zhao Y."/>
            <person name="Hill C.A."/>
            <person name="Raikhel A.S."/>
            <person name="Soares M.B."/>
            <person name="Knudson D.L."/>
            <person name="Lee N.H."/>
            <person name="Galagan J."/>
            <person name="Salzberg S.L."/>
            <person name="Paulsen I.T."/>
            <person name="Dimopoulos G."/>
            <person name="Collins F.H."/>
            <person name="Birren B."/>
            <person name="Fraser-Liggett C.M."/>
            <person name="Severson D.W."/>
        </authorList>
    </citation>
    <scope>NUCLEOTIDE SEQUENCE [LARGE SCALE GENOMIC DNA]</scope>
    <source>
        <strain evidence="2">Liverpool</strain>
    </source>
</reference>
<dbReference type="EMBL" id="CH477462">
    <property type="protein sequence ID" value="EAT40542.1"/>
    <property type="molecule type" value="Genomic_DNA"/>
</dbReference>